<accession>A0A239GZS5</accession>
<organism evidence="8 9">
    <name type="scientific">Noviherbaspirillum humi</name>
    <dbReference type="NCBI Taxonomy" id="1688639"/>
    <lineage>
        <taxon>Bacteria</taxon>
        <taxon>Pseudomonadati</taxon>
        <taxon>Pseudomonadota</taxon>
        <taxon>Betaproteobacteria</taxon>
        <taxon>Burkholderiales</taxon>
        <taxon>Oxalobacteraceae</taxon>
        <taxon>Noviherbaspirillum</taxon>
    </lineage>
</organism>
<comment type="similarity">
    <text evidence="2">Belongs to the polysaccharide synthase family.</text>
</comment>
<dbReference type="PANTHER" id="PTHR30250:SF10">
    <property type="entry name" value="LIPOPOLYSACCHARIDE BIOSYNTHESIS PROTEIN WZXC"/>
    <property type="match status" value="1"/>
</dbReference>
<comment type="subcellular location">
    <subcellularLocation>
        <location evidence="1">Cell membrane</location>
        <topology evidence="1">Multi-pass membrane protein</topology>
    </subcellularLocation>
</comment>
<evidence type="ECO:0000313" key="9">
    <source>
        <dbReference type="Proteomes" id="UP000198284"/>
    </source>
</evidence>
<dbReference type="PANTHER" id="PTHR30250">
    <property type="entry name" value="PST FAMILY PREDICTED COLANIC ACID TRANSPORTER"/>
    <property type="match status" value="1"/>
</dbReference>
<feature type="transmembrane region" description="Helical" evidence="7">
    <location>
        <begin position="415"/>
        <end position="436"/>
    </location>
</feature>
<protein>
    <submittedName>
        <fullName evidence="8">Membrane protein involved in the export of O-antigen and teichoic acid</fullName>
    </submittedName>
</protein>
<evidence type="ECO:0000256" key="5">
    <source>
        <dbReference type="ARBA" id="ARBA00022989"/>
    </source>
</evidence>
<dbReference type="Pfam" id="PF13440">
    <property type="entry name" value="Polysacc_synt_3"/>
    <property type="match status" value="1"/>
</dbReference>
<feature type="transmembrane region" description="Helical" evidence="7">
    <location>
        <begin position="47"/>
        <end position="71"/>
    </location>
</feature>
<reference evidence="8 9" key="1">
    <citation type="submission" date="2017-06" db="EMBL/GenBank/DDBJ databases">
        <authorList>
            <person name="Kim H.J."/>
            <person name="Triplett B.A."/>
        </authorList>
    </citation>
    <scope>NUCLEOTIDE SEQUENCE [LARGE SCALE GENOMIC DNA]</scope>
    <source>
        <strain evidence="8 9">U15</strain>
    </source>
</reference>
<keyword evidence="4 7" id="KW-0812">Transmembrane</keyword>
<feature type="transmembrane region" description="Helical" evidence="7">
    <location>
        <begin position="212"/>
        <end position="229"/>
    </location>
</feature>
<feature type="transmembrane region" description="Helical" evidence="7">
    <location>
        <begin position="118"/>
        <end position="139"/>
    </location>
</feature>
<feature type="transmembrane region" description="Helical" evidence="7">
    <location>
        <begin position="249"/>
        <end position="276"/>
    </location>
</feature>
<feature type="transmembrane region" description="Helical" evidence="7">
    <location>
        <begin position="329"/>
        <end position="353"/>
    </location>
</feature>
<feature type="transmembrane region" description="Helical" evidence="7">
    <location>
        <begin position="288"/>
        <end position="309"/>
    </location>
</feature>
<evidence type="ECO:0000313" key="8">
    <source>
        <dbReference type="EMBL" id="SNS74411.1"/>
    </source>
</evidence>
<feature type="transmembrane region" description="Helical" evidence="7">
    <location>
        <begin position="384"/>
        <end position="403"/>
    </location>
</feature>
<sequence length="509" mass="55162">MDKKANLSSKGISAVFWGGFGSVIRTLLQIGTQVVLARLLGPVEYGIFAIATVILTFSKFFSDIGISYGLIQKKEVSDDDIRFVFTWQVVIGLVVATVVFFLSHPLAGFFNEQRLVDVIQVSSVICLLNAISSPSLNLLKRDLDFKSIQASQLSAYVIGYVFVGIPMAMAGHQVWALIGAFITTETLNFFLLYRHSRHPIGILFKPKEKSDLLSYGFKVLATNIINWIINNIDRVLIGRMFPAAQVGLYSLSYNLVSSPALTIIGVIQSALFSASARVQDDHARLRRALLTMIGVVTLLLFPVFAGIAAASDSVLHGLYGEKWLAAAELLRPIALAMPLYLLLGMATPLLWVSGHTHKEFVIQIPVAIGFVAAAALAATISLEAVAWTVFAMYFIRAAIIVGTTCRALKITMQDLFSVMAGGLVATVTTALAIIAADLAARQLSDAPIAWLIADVAAGGIGLLSTLVLFPRLVDDHVAELFGKVASRLPARTGEWVQRLLFRGQLKRSV</sequence>
<evidence type="ECO:0000256" key="3">
    <source>
        <dbReference type="ARBA" id="ARBA00022475"/>
    </source>
</evidence>
<feature type="transmembrane region" description="Helical" evidence="7">
    <location>
        <begin position="360"/>
        <end position="378"/>
    </location>
</feature>
<proteinExistence type="inferred from homology"/>
<dbReference type="OrthoDB" id="8538786at2"/>
<dbReference type="GO" id="GO:0005886">
    <property type="term" value="C:plasma membrane"/>
    <property type="evidence" value="ECO:0007669"/>
    <property type="project" value="UniProtKB-SubCell"/>
</dbReference>
<evidence type="ECO:0000256" key="2">
    <source>
        <dbReference type="ARBA" id="ARBA00007430"/>
    </source>
</evidence>
<dbReference type="CDD" id="cd13127">
    <property type="entry name" value="MATE_tuaB_like"/>
    <property type="match status" value="1"/>
</dbReference>
<keyword evidence="6 7" id="KW-0472">Membrane</keyword>
<keyword evidence="9" id="KW-1185">Reference proteome</keyword>
<dbReference type="AlphaFoldDB" id="A0A239GZS5"/>
<name>A0A239GZS5_9BURK</name>
<feature type="transmembrane region" description="Helical" evidence="7">
    <location>
        <begin position="12"/>
        <end position="35"/>
    </location>
</feature>
<evidence type="ECO:0000256" key="1">
    <source>
        <dbReference type="ARBA" id="ARBA00004651"/>
    </source>
</evidence>
<gene>
    <name evidence="8" type="ORF">SAMN06265795_10614</name>
</gene>
<evidence type="ECO:0000256" key="6">
    <source>
        <dbReference type="ARBA" id="ARBA00023136"/>
    </source>
</evidence>
<dbReference type="InterPro" id="IPR050833">
    <property type="entry name" value="Poly_Biosynth_Transport"/>
</dbReference>
<evidence type="ECO:0000256" key="4">
    <source>
        <dbReference type="ARBA" id="ARBA00022692"/>
    </source>
</evidence>
<keyword evidence="5 7" id="KW-1133">Transmembrane helix</keyword>
<feature type="transmembrane region" description="Helical" evidence="7">
    <location>
        <begin position="448"/>
        <end position="469"/>
    </location>
</feature>
<keyword evidence="3" id="KW-1003">Cell membrane</keyword>
<dbReference type="EMBL" id="FZOT01000006">
    <property type="protein sequence ID" value="SNS74411.1"/>
    <property type="molecule type" value="Genomic_DNA"/>
</dbReference>
<evidence type="ECO:0000256" key="7">
    <source>
        <dbReference type="SAM" id="Phobius"/>
    </source>
</evidence>
<dbReference type="RefSeq" id="WP_089399399.1">
    <property type="nucleotide sequence ID" value="NZ_FZOT01000006.1"/>
</dbReference>
<feature type="transmembrane region" description="Helical" evidence="7">
    <location>
        <begin position="151"/>
        <end position="168"/>
    </location>
</feature>
<feature type="transmembrane region" description="Helical" evidence="7">
    <location>
        <begin position="83"/>
        <end position="106"/>
    </location>
</feature>
<feature type="transmembrane region" description="Helical" evidence="7">
    <location>
        <begin position="174"/>
        <end position="192"/>
    </location>
</feature>
<dbReference type="Proteomes" id="UP000198284">
    <property type="component" value="Unassembled WGS sequence"/>
</dbReference>